<dbReference type="STRING" id="310780.SAMN05216267_102984"/>
<dbReference type="EMBL" id="FODD01000029">
    <property type="protein sequence ID" value="SEO52628.1"/>
    <property type="molecule type" value="Genomic_DNA"/>
</dbReference>
<dbReference type="GO" id="GO:0005886">
    <property type="term" value="C:plasma membrane"/>
    <property type="evidence" value="ECO:0007669"/>
    <property type="project" value="TreeGrafter"/>
</dbReference>
<dbReference type="Pfam" id="PF07398">
    <property type="entry name" value="MDMPI_C"/>
    <property type="match status" value="1"/>
</dbReference>
<dbReference type="OrthoDB" id="3671213at2"/>
<dbReference type="GO" id="GO:0046872">
    <property type="term" value="F:metal ion binding"/>
    <property type="evidence" value="ECO:0007669"/>
    <property type="project" value="InterPro"/>
</dbReference>
<proteinExistence type="predicted"/>
<evidence type="ECO:0000313" key="3">
    <source>
        <dbReference type="EMBL" id="SEO52628.1"/>
    </source>
</evidence>
<dbReference type="RefSeq" id="WP_069464658.1">
    <property type="nucleotide sequence ID" value="NZ_FODD01000029.1"/>
</dbReference>
<dbReference type="SUPFAM" id="SSF109854">
    <property type="entry name" value="DinB/YfiT-like putative metalloenzymes"/>
    <property type="match status" value="1"/>
</dbReference>
<dbReference type="InterPro" id="IPR017517">
    <property type="entry name" value="Maleyloyr_isom"/>
</dbReference>
<dbReference type="InterPro" id="IPR024344">
    <property type="entry name" value="MDMPI_metal-binding"/>
</dbReference>
<reference evidence="3 4" key="1">
    <citation type="submission" date="2016-10" db="EMBL/GenBank/DDBJ databases">
        <authorList>
            <person name="de Groot N.N."/>
        </authorList>
    </citation>
    <scope>NUCLEOTIDE SEQUENCE [LARGE SCALE GENOMIC DNA]</scope>
    <source>
        <strain evidence="3 4">CGMCC 4.2026</strain>
    </source>
</reference>
<sequence length="244" mass="26594">MDTDDFITTLRREGRLLADAAQRSGLDAPVPSCPQWQVRDLLRHVGAVHRWAAAFVAERRTAPVEWDESAPGDAALLDWYRALHSGLADTLAGAPADTDCWTFLPAPSPLAFWARRQAHETTIHRIDAQSALGAERDPVDTAFASDGLDELLTGFHVRKRSRVRTNRPRSLRVLAADHPGGDWLVHLSAEPPVVERAVPGAADCTLSGPATALYLALWNRGPYDGLSVEGDGALVELWQRTSAV</sequence>
<feature type="domain" description="MDMPI C-terminal" evidence="1">
    <location>
        <begin position="143"/>
        <end position="235"/>
    </location>
</feature>
<dbReference type="Pfam" id="PF11716">
    <property type="entry name" value="MDMPI_N"/>
    <property type="match status" value="1"/>
</dbReference>
<dbReference type="NCBIfam" id="TIGR03083">
    <property type="entry name" value="maleylpyruvate isomerase family mycothiol-dependent enzyme"/>
    <property type="match status" value="1"/>
</dbReference>
<dbReference type="AlphaFoldDB" id="A0A1H8QF34"/>
<protein>
    <submittedName>
        <fullName evidence="3">TIGR03083 family protein</fullName>
    </submittedName>
</protein>
<dbReference type="PANTHER" id="PTHR40758:SF1">
    <property type="entry name" value="CONSERVED PROTEIN"/>
    <property type="match status" value="1"/>
</dbReference>
<feature type="domain" description="Mycothiol-dependent maleylpyruvate isomerase metal-binding" evidence="2">
    <location>
        <begin position="10"/>
        <end position="129"/>
    </location>
</feature>
<gene>
    <name evidence="3" type="ORF">SAMN05216267_102984</name>
</gene>
<dbReference type="InterPro" id="IPR034660">
    <property type="entry name" value="DinB/YfiT-like"/>
</dbReference>
<accession>A0A1H8QF34</accession>
<organism evidence="3 4">
    <name type="scientific">Actinacidiphila rubida</name>
    <dbReference type="NCBI Taxonomy" id="310780"/>
    <lineage>
        <taxon>Bacteria</taxon>
        <taxon>Bacillati</taxon>
        <taxon>Actinomycetota</taxon>
        <taxon>Actinomycetes</taxon>
        <taxon>Kitasatosporales</taxon>
        <taxon>Streptomycetaceae</taxon>
        <taxon>Actinacidiphila</taxon>
    </lineage>
</organism>
<keyword evidence="4" id="KW-1185">Reference proteome</keyword>
<name>A0A1H8QF34_9ACTN</name>
<dbReference type="InterPro" id="IPR010872">
    <property type="entry name" value="MDMPI_C-term_domain"/>
</dbReference>
<dbReference type="Proteomes" id="UP000181951">
    <property type="component" value="Unassembled WGS sequence"/>
</dbReference>
<evidence type="ECO:0000259" key="1">
    <source>
        <dbReference type="Pfam" id="PF07398"/>
    </source>
</evidence>
<evidence type="ECO:0000259" key="2">
    <source>
        <dbReference type="Pfam" id="PF11716"/>
    </source>
</evidence>
<dbReference type="PANTHER" id="PTHR40758">
    <property type="entry name" value="CONSERVED PROTEIN"/>
    <property type="match status" value="1"/>
</dbReference>
<evidence type="ECO:0000313" key="4">
    <source>
        <dbReference type="Proteomes" id="UP000181951"/>
    </source>
</evidence>